<evidence type="ECO:0000313" key="2">
    <source>
        <dbReference type="Proteomes" id="UP000272706"/>
    </source>
</evidence>
<sequence length="75" mass="8609">MRARTWVRDVRLGEALELRKHIATLERELIAETSGSVGMLKLAELGQQLRRHKFRLEVLERCVSGLSERGRPNGQ</sequence>
<dbReference type="AlphaFoldDB" id="A0A3A5K021"/>
<protein>
    <submittedName>
        <fullName evidence="1">Uncharacterized protein</fullName>
    </submittedName>
</protein>
<keyword evidence="2" id="KW-1185">Reference proteome</keyword>
<gene>
    <name evidence="1" type="ORF">D3227_33885</name>
</gene>
<accession>A0A3A5K021</accession>
<dbReference type="Proteomes" id="UP000272706">
    <property type="component" value="Unassembled WGS sequence"/>
</dbReference>
<proteinExistence type="predicted"/>
<dbReference type="EMBL" id="QZWZ01000050">
    <property type="protein sequence ID" value="RJT28635.1"/>
    <property type="molecule type" value="Genomic_DNA"/>
</dbReference>
<name>A0A3A5K021_9HYPH</name>
<reference evidence="1 2" key="1">
    <citation type="submission" date="2018-09" db="EMBL/GenBank/DDBJ databases">
        <title>Mesorhizobium carmichaelinearum sp. nov. isolated from Carmichaelinea spp. root nodules in New Zealand.</title>
        <authorList>
            <person name="De Meyer S.E."/>
        </authorList>
    </citation>
    <scope>NUCLEOTIDE SEQUENCE [LARGE SCALE GENOMIC DNA]</scope>
    <source>
        <strain evidence="1 2">ICMP19557</strain>
    </source>
</reference>
<organism evidence="1 2">
    <name type="scientific">Mesorhizobium waimense</name>
    <dbReference type="NCBI Taxonomy" id="1300307"/>
    <lineage>
        <taxon>Bacteria</taxon>
        <taxon>Pseudomonadati</taxon>
        <taxon>Pseudomonadota</taxon>
        <taxon>Alphaproteobacteria</taxon>
        <taxon>Hyphomicrobiales</taxon>
        <taxon>Phyllobacteriaceae</taxon>
        <taxon>Mesorhizobium</taxon>
    </lineage>
</organism>
<comment type="caution">
    <text evidence="1">The sequence shown here is derived from an EMBL/GenBank/DDBJ whole genome shotgun (WGS) entry which is preliminary data.</text>
</comment>
<evidence type="ECO:0000313" key="1">
    <source>
        <dbReference type="EMBL" id="RJT28635.1"/>
    </source>
</evidence>